<accession>A0A0E9UM36</accession>
<name>A0A0E9UM36_ANGAN</name>
<reference evidence="1" key="1">
    <citation type="submission" date="2014-11" db="EMBL/GenBank/DDBJ databases">
        <authorList>
            <person name="Amaro Gonzalez C."/>
        </authorList>
    </citation>
    <scope>NUCLEOTIDE SEQUENCE</scope>
</reference>
<reference evidence="1" key="2">
    <citation type="journal article" date="2015" name="Fish Shellfish Immunol.">
        <title>Early steps in the European eel (Anguilla anguilla)-Vibrio vulnificus interaction in the gills: Role of the RtxA13 toxin.</title>
        <authorList>
            <person name="Callol A."/>
            <person name="Pajuelo D."/>
            <person name="Ebbesson L."/>
            <person name="Teles M."/>
            <person name="MacKenzie S."/>
            <person name="Amaro C."/>
        </authorList>
    </citation>
    <scope>NUCLEOTIDE SEQUENCE</scope>
</reference>
<proteinExistence type="predicted"/>
<organism evidence="1">
    <name type="scientific">Anguilla anguilla</name>
    <name type="common">European freshwater eel</name>
    <name type="synonym">Muraena anguilla</name>
    <dbReference type="NCBI Taxonomy" id="7936"/>
    <lineage>
        <taxon>Eukaryota</taxon>
        <taxon>Metazoa</taxon>
        <taxon>Chordata</taxon>
        <taxon>Craniata</taxon>
        <taxon>Vertebrata</taxon>
        <taxon>Euteleostomi</taxon>
        <taxon>Actinopterygii</taxon>
        <taxon>Neopterygii</taxon>
        <taxon>Teleostei</taxon>
        <taxon>Anguilliformes</taxon>
        <taxon>Anguillidae</taxon>
        <taxon>Anguilla</taxon>
    </lineage>
</organism>
<evidence type="ECO:0000313" key="1">
    <source>
        <dbReference type="EMBL" id="JAH66811.1"/>
    </source>
</evidence>
<dbReference type="AlphaFoldDB" id="A0A0E9UM36"/>
<protein>
    <submittedName>
        <fullName evidence="1">Uncharacterized protein</fullName>
    </submittedName>
</protein>
<dbReference type="EMBL" id="GBXM01041766">
    <property type="protein sequence ID" value="JAH66811.1"/>
    <property type="molecule type" value="Transcribed_RNA"/>
</dbReference>
<sequence length="38" mass="4721">MALYVLPWRTSKTNVICYFYFWFSYNLKEIHRLGMKLS</sequence>